<evidence type="ECO:0000256" key="3">
    <source>
        <dbReference type="ARBA" id="ARBA00022475"/>
    </source>
</evidence>
<keyword evidence="3" id="KW-1003">Cell membrane</keyword>
<dbReference type="Pfam" id="PF00005">
    <property type="entry name" value="ABC_tran"/>
    <property type="match status" value="1"/>
</dbReference>
<dbReference type="RefSeq" id="WP_136415619.1">
    <property type="nucleotide sequence ID" value="NZ_CAXHQF010000149.1"/>
</dbReference>
<dbReference type="InterPro" id="IPR011527">
    <property type="entry name" value="ABC1_TM_dom"/>
</dbReference>
<dbReference type="SUPFAM" id="SSF52540">
    <property type="entry name" value="P-loop containing nucleoside triphosphate hydrolases"/>
    <property type="match status" value="1"/>
</dbReference>
<dbReference type="GO" id="GO:0005886">
    <property type="term" value="C:plasma membrane"/>
    <property type="evidence" value="ECO:0007669"/>
    <property type="project" value="UniProtKB-SubCell"/>
</dbReference>
<feature type="transmembrane region" description="Helical" evidence="10">
    <location>
        <begin position="173"/>
        <end position="197"/>
    </location>
</feature>
<dbReference type="GO" id="GO:0008233">
    <property type="term" value="F:peptidase activity"/>
    <property type="evidence" value="ECO:0007669"/>
    <property type="project" value="InterPro"/>
</dbReference>
<evidence type="ECO:0000256" key="5">
    <source>
        <dbReference type="ARBA" id="ARBA00022741"/>
    </source>
</evidence>
<feature type="domain" description="ABC transmembrane type-1" evidence="12">
    <location>
        <begin position="175"/>
        <end position="455"/>
    </location>
</feature>
<feature type="transmembrane region" description="Helical" evidence="10">
    <location>
        <begin position="233"/>
        <end position="252"/>
    </location>
</feature>
<evidence type="ECO:0000256" key="8">
    <source>
        <dbReference type="ARBA" id="ARBA00022989"/>
    </source>
</evidence>
<evidence type="ECO:0000256" key="7">
    <source>
        <dbReference type="ARBA" id="ARBA00022840"/>
    </source>
</evidence>
<dbReference type="CDD" id="cd18571">
    <property type="entry name" value="ABC_6TM_peptidase_like"/>
    <property type="match status" value="1"/>
</dbReference>
<keyword evidence="9 10" id="KW-0472">Membrane</keyword>
<reference evidence="15" key="1">
    <citation type="submission" date="2019-02" db="EMBL/GenBank/DDBJ databases">
        <title>Isolation and identification of novel species under the genus Muribaculum.</title>
        <authorList>
            <person name="Miyake S."/>
            <person name="Ding Y."/>
            <person name="Low A."/>
            <person name="Soh M."/>
            <person name="Seedorf H."/>
        </authorList>
    </citation>
    <scope>NUCLEOTIDE SEQUENCE [LARGE SCALE GENOMIC DNA]</scope>
    <source>
        <strain evidence="15">H5</strain>
    </source>
</reference>
<protein>
    <submittedName>
        <fullName evidence="14">Peptidase domain-containing ABC transporter</fullName>
    </submittedName>
</protein>
<dbReference type="PANTHER" id="PTHR43394:SF1">
    <property type="entry name" value="ATP-BINDING CASSETTE SUB-FAMILY B MEMBER 10, MITOCHONDRIAL"/>
    <property type="match status" value="1"/>
</dbReference>
<keyword evidence="6" id="KW-0378">Hydrolase</keyword>
<dbReference type="Proteomes" id="UP000297149">
    <property type="component" value="Chromosome"/>
</dbReference>
<feature type="transmembrane region" description="Helical" evidence="10">
    <location>
        <begin position="311"/>
        <end position="331"/>
    </location>
</feature>
<evidence type="ECO:0000256" key="2">
    <source>
        <dbReference type="ARBA" id="ARBA00022448"/>
    </source>
</evidence>
<dbReference type="InterPro" id="IPR005074">
    <property type="entry name" value="Peptidase_C39"/>
</dbReference>
<dbReference type="GO" id="GO:0005524">
    <property type="term" value="F:ATP binding"/>
    <property type="evidence" value="ECO:0007669"/>
    <property type="project" value="UniProtKB-KW"/>
</dbReference>
<evidence type="ECO:0000259" key="12">
    <source>
        <dbReference type="PROSITE" id="PS50929"/>
    </source>
</evidence>
<evidence type="ECO:0000256" key="4">
    <source>
        <dbReference type="ARBA" id="ARBA00022692"/>
    </source>
</evidence>
<dbReference type="PROSITE" id="PS50893">
    <property type="entry name" value="ABC_TRANSPORTER_2"/>
    <property type="match status" value="1"/>
</dbReference>
<evidence type="ECO:0000259" key="11">
    <source>
        <dbReference type="PROSITE" id="PS50893"/>
    </source>
</evidence>
<dbReference type="InterPro" id="IPR003439">
    <property type="entry name" value="ABC_transporter-like_ATP-bd"/>
</dbReference>
<feature type="transmembrane region" description="Helical" evidence="10">
    <location>
        <begin position="283"/>
        <end position="305"/>
    </location>
</feature>
<organism evidence="14 15">
    <name type="scientific">Duncaniella dubosii</name>
    <dbReference type="NCBI Taxonomy" id="2518971"/>
    <lineage>
        <taxon>Bacteria</taxon>
        <taxon>Pseudomonadati</taxon>
        <taxon>Bacteroidota</taxon>
        <taxon>Bacteroidia</taxon>
        <taxon>Bacteroidales</taxon>
        <taxon>Muribaculaceae</taxon>
        <taxon>Duncaniella</taxon>
    </lineage>
</organism>
<dbReference type="Pfam" id="PF00664">
    <property type="entry name" value="ABC_membrane"/>
    <property type="match status" value="1"/>
</dbReference>
<dbReference type="PROSITE" id="PS50990">
    <property type="entry name" value="PEPTIDASE_C39"/>
    <property type="match status" value="1"/>
</dbReference>
<dbReference type="GO" id="GO:0016887">
    <property type="term" value="F:ATP hydrolysis activity"/>
    <property type="evidence" value="ECO:0007669"/>
    <property type="project" value="InterPro"/>
</dbReference>
<feature type="domain" description="Peptidase C39" evidence="13">
    <location>
        <begin position="10"/>
        <end position="129"/>
    </location>
</feature>
<dbReference type="SUPFAM" id="SSF90123">
    <property type="entry name" value="ABC transporter transmembrane region"/>
    <property type="match status" value="1"/>
</dbReference>
<proteinExistence type="predicted"/>
<dbReference type="EMBL" id="CP039396">
    <property type="protein sequence ID" value="QCD42502.1"/>
    <property type="molecule type" value="Genomic_DNA"/>
</dbReference>
<keyword evidence="2" id="KW-0813">Transport</keyword>
<dbReference type="KEGG" id="ddb:E7747_09555"/>
<dbReference type="Gene3D" id="1.20.1560.10">
    <property type="entry name" value="ABC transporter type 1, transmembrane domain"/>
    <property type="match status" value="1"/>
</dbReference>
<evidence type="ECO:0000256" key="10">
    <source>
        <dbReference type="SAM" id="Phobius"/>
    </source>
</evidence>
<dbReference type="InterPro" id="IPR036640">
    <property type="entry name" value="ABC1_TM_sf"/>
</dbReference>
<sequence length="732" mass="83045">MSVSFPFIKQHDAMQCGIASIAMISEYYGNRLSIAVLNDYCITNAHGVSLLAIYNIVEKLGFKARCVRAEIEDLKHLTLPAIIHWNQNHFVVLHKCDGKKFHVADPAKGLLVYSTEEFKKGWTGPTDDHSDPKGIIMLLEPNDHFGKINPDSDGERRSFRFLSGYLRQYSRHFGLIIFGLLLGCVMQLILPFLTQAIVDRGIRDSNINLIWLILLGELMIVIGRTATDFIRRWLLLHISMRINISLLSDFFIKLLKLPMSFFDTKLIGDLMQRMSDHSRVQSFLTGQVLSVVFTFLSFAVFGIVLFIYDKLIFIIFSIGSIIYGIWISTFLKRRKIIDYELFEQQAINQNKTYQFITSMQEIKLQDCERRRRWEWEDTQADLFTVQMKSLKLQQTQEAGSIFINEIKNILITVFAATAVINGQMTLGAMLAVQYIIGQLNSPVQQLMNFIYSLQDVKISLERINEIHEGHNEENATESAKSFPTDSLLSISLRNVSFKYDPHALNNVLNDISFDIPAGKVTAIVGASGSGKTTLIKLMLGYYPVSAGKISIAGFDIADYNLKWWRRQCGVVMQDGVIFSESIARNIAVDDNEIDTDRMHHAARIACIDDYIMSLPLRYDTRIGRDGVGLSKGQTQRILIARAVYRDPKFIFLDEATNSLDAKNERETVSNLDDFYRGRTVVVVAHRLSTVRNADHIIVVDSGRIVETGTHESLIALGGTYYNLVKNQLELGN</sequence>
<dbReference type="InterPro" id="IPR003593">
    <property type="entry name" value="AAA+_ATPase"/>
</dbReference>
<dbReference type="InterPro" id="IPR027417">
    <property type="entry name" value="P-loop_NTPase"/>
</dbReference>
<keyword evidence="4 10" id="KW-0812">Transmembrane</keyword>
<gene>
    <name evidence="14" type="ORF">E7747_09555</name>
</gene>
<feature type="domain" description="ABC transporter" evidence="11">
    <location>
        <begin position="490"/>
        <end position="726"/>
    </location>
</feature>
<dbReference type="AlphaFoldDB" id="A0A4P7W3R8"/>
<keyword evidence="8 10" id="KW-1133">Transmembrane helix</keyword>
<name>A0A4P7W3R8_9BACT</name>
<evidence type="ECO:0000256" key="1">
    <source>
        <dbReference type="ARBA" id="ARBA00004651"/>
    </source>
</evidence>
<evidence type="ECO:0000256" key="9">
    <source>
        <dbReference type="ARBA" id="ARBA00023136"/>
    </source>
</evidence>
<evidence type="ECO:0000313" key="14">
    <source>
        <dbReference type="EMBL" id="QCD42502.1"/>
    </source>
</evidence>
<keyword evidence="5" id="KW-0547">Nucleotide-binding</keyword>
<dbReference type="InterPro" id="IPR039421">
    <property type="entry name" value="Type_1_exporter"/>
</dbReference>
<dbReference type="PANTHER" id="PTHR43394">
    <property type="entry name" value="ATP-DEPENDENT PERMEASE MDL1, MITOCHONDRIAL"/>
    <property type="match status" value="1"/>
</dbReference>
<dbReference type="CDD" id="cd02418">
    <property type="entry name" value="Peptidase_C39B"/>
    <property type="match status" value="1"/>
</dbReference>
<dbReference type="GO" id="GO:0006508">
    <property type="term" value="P:proteolysis"/>
    <property type="evidence" value="ECO:0007669"/>
    <property type="project" value="InterPro"/>
</dbReference>
<dbReference type="Pfam" id="PF03412">
    <property type="entry name" value="Peptidase_C39"/>
    <property type="match status" value="1"/>
</dbReference>
<feature type="transmembrane region" description="Helical" evidence="10">
    <location>
        <begin position="209"/>
        <end position="227"/>
    </location>
</feature>
<keyword evidence="15" id="KW-1185">Reference proteome</keyword>
<evidence type="ECO:0000259" key="13">
    <source>
        <dbReference type="PROSITE" id="PS50990"/>
    </source>
</evidence>
<accession>A0A4P7W3R8</accession>
<dbReference type="FunFam" id="3.40.50.300:FF:000221">
    <property type="entry name" value="Multidrug ABC transporter ATP-binding protein"/>
    <property type="match status" value="1"/>
</dbReference>
<dbReference type="PROSITE" id="PS50929">
    <property type="entry name" value="ABC_TM1F"/>
    <property type="match status" value="1"/>
</dbReference>
<comment type="subcellular location">
    <subcellularLocation>
        <location evidence="1">Cell membrane</location>
        <topology evidence="1">Multi-pass membrane protein</topology>
    </subcellularLocation>
</comment>
<dbReference type="Gene3D" id="3.90.70.10">
    <property type="entry name" value="Cysteine proteinases"/>
    <property type="match status" value="1"/>
</dbReference>
<keyword evidence="7" id="KW-0067">ATP-binding</keyword>
<dbReference type="SMART" id="SM00382">
    <property type="entry name" value="AAA"/>
    <property type="match status" value="1"/>
</dbReference>
<dbReference type="GO" id="GO:0015421">
    <property type="term" value="F:ABC-type oligopeptide transporter activity"/>
    <property type="evidence" value="ECO:0007669"/>
    <property type="project" value="TreeGrafter"/>
</dbReference>
<evidence type="ECO:0000313" key="15">
    <source>
        <dbReference type="Proteomes" id="UP000297149"/>
    </source>
</evidence>
<dbReference type="Gene3D" id="3.40.50.300">
    <property type="entry name" value="P-loop containing nucleotide triphosphate hydrolases"/>
    <property type="match status" value="1"/>
</dbReference>
<evidence type="ECO:0000256" key="6">
    <source>
        <dbReference type="ARBA" id="ARBA00022801"/>
    </source>
</evidence>